<evidence type="ECO:0000313" key="1">
    <source>
        <dbReference type="EMBL" id="EXX69463.1"/>
    </source>
</evidence>
<dbReference type="EMBL" id="JEMT01016843">
    <property type="protein sequence ID" value="EXX69463.1"/>
    <property type="molecule type" value="Genomic_DNA"/>
</dbReference>
<proteinExistence type="predicted"/>
<dbReference type="SUPFAM" id="SSF52047">
    <property type="entry name" value="RNI-like"/>
    <property type="match status" value="1"/>
</dbReference>
<gene>
    <name evidence="1" type="ORF">RirG_095870</name>
</gene>
<dbReference type="HOGENOM" id="CLU_028913_8_1_1"/>
<dbReference type="Proteomes" id="UP000022910">
    <property type="component" value="Unassembled WGS sequence"/>
</dbReference>
<reference evidence="1 2" key="1">
    <citation type="submission" date="2014-02" db="EMBL/GenBank/DDBJ databases">
        <title>Single nucleus genome sequencing reveals high similarity among nuclei of an endomycorrhizal fungus.</title>
        <authorList>
            <person name="Lin K."/>
            <person name="Geurts R."/>
            <person name="Zhang Z."/>
            <person name="Limpens E."/>
            <person name="Saunders D.G."/>
            <person name="Mu D."/>
            <person name="Pang E."/>
            <person name="Cao H."/>
            <person name="Cha H."/>
            <person name="Lin T."/>
            <person name="Zhou Q."/>
            <person name="Shang Y."/>
            <person name="Li Y."/>
            <person name="Ivanov S."/>
            <person name="Sharma T."/>
            <person name="Velzen R.V."/>
            <person name="Ruijter N.D."/>
            <person name="Aanen D.K."/>
            <person name="Win J."/>
            <person name="Kamoun S."/>
            <person name="Bisseling T."/>
            <person name="Huang S."/>
        </authorList>
    </citation>
    <scope>NUCLEOTIDE SEQUENCE [LARGE SCALE GENOMIC DNA]</scope>
    <source>
        <strain evidence="2">DAOM197198w</strain>
    </source>
</reference>
<comment type="caution">
    <text evidence="1">The sequence shown here is derived from an EMBL/GenBank/DDBJ whole genome shotgun (WGS) entry which is preliminary data.</text>
</comment>
<keyword evidence="2" id="KW-1185">Reference proteome</keyword>
<evidence type="ECO:0000313" key="2">
    <source>
        <dbReference type="Proteomes" id="UP000022910"/>
    </source>
</evidence>
<name>A0A015MRT5_RHIIW</name>
<sequence length="508" mass="60469">MPKQNKLNIDILNSDNLVLIFERLYDDKKSLVSCLFVNRLWCQTSLRILWKDPWSLFLNEDKLEKSKPFFRTILSQLPDDSKKILAGRNIKIEPPKPLFDYVSHLRYINHTYSADGKKDNDIYNYAFNNYNESQRSELKKEVYKFFFKKCSSLIFIDLTNCNYKLTDFPDIDKNLSNLNHLRLDDKFIQLISSLTELCKSIEKVDINLTCSNPTGISKFFQAQLRLKSIIIRDNVNESNNTSLEKQYGMIGDAIVEKRDLTYLDLTIENNVSFYNNLLTNLTKLRKLVLYDSRYRNVTVHKQLKFDNFSQLQVLQIGISFSVAVKIIQATKNTIQVIWLDKGNQESEEQIALLIRSITEHCRKLKYLKTYLKDENLEDFKQLLLNCKYLEGLYIFRGSIYNDEDGKKLLDVLADAAQENLYKFQLHYCYFKIDTLDNFFKKWKGKKGRKPLYLYPILANYYETRYLSREEFNKNKKRFNEMIERYKKDKTIKIFENSKDFMFINDFEF</sequence>
<evidence type="ECO:0008006" key="3">
    <source>
        <dbReference type="Google" id="ProtNLM"/>
    </source>
</evidence>
<organism evidence="1 2">
    <name type="scientific">Rhizophagus irregularis (strain DAOM 197198w)</name>
    <name type="common">Glomus intraradices</name>
    <dbReference type="NCBI Taxonomy" id="1432141"/>
    <lineage>
        <taxon>Eukaryota</taxon>
        <taxon>Fungi</taxon>
        <taxon>Fungi incertae sedis</taxon>
        <taxon>Mucoromycota</taxon>
        <taxon>Glomeromycotina</taxon>
        <taxon>Glomeromycetes</taxon>
        <taxon>Glomerales</taxon>
        <taxon>Glomeraceae</taxon>
        <taxon>Rhizophagus</taxon>
    </lineage>
</organism>
<dbReference type="AlphaFoldDB" id="A0A015MRT5"/>
<dbReference type="Gene3D" id="3.80.10.10">
    <property type="entry name" value="Ribonuclease Inhibitor"/>
    <property type="match status" value="1"/>
</dbReference>
<accession>A0A015MRT5</accession>
<dbReference type="InterPro" id="IPR032675">
    <property type="entry name" value="LRR_dom_sf"/>
</dbReference>
<dbReference type="OrthoDB" id="2326663at2759"/>
<protein>
    <recommendedName>
        <fullName evidence="3">F-box domain-containing protein</fullName>
    </recommendedName>
</protein>